<dbReference type="OrthoDB" id="9808397at2"/>
<evidence type="ECO:0000256" key="3">
    <source>
        <dbReference type="ARBA" id="ARBA00061607"/>
    </source>
</evidence>
<dbReference type="PANTHER" id="PTHR42759">
    <property type="entry name" value="MOXR FAMILY PROTEIN"/>
    <property type="match status" value="1"/>
</dbReference>
<gene>
    <name evidence="5" type="ORF">CHX27_05495</name>
</gene>
<comment type="similarity">
    <text evidence="3">Belongs to the MoxR family.</text>
</comment>
<dbReference type="InterPro" id="IPR041628">
    <property type="entry name" value="ChlI/MoxR_AAA_lid"/>
</dbReference>
<keyword evidence="6" id="KW-1185">Reference proteome</keyword>
<dbReference type="Pfam" id="PF17863">
    <property type="entry name" value="AAA_lid_2"/>
    <property type="match status" value="1"/>
</dbReference>
<evidence type="ECO:0000313" key="5">
    <source>
        <dbReference type="EMBL" id="OYQ45927.1"/>
    </source>
</evidence>
<dbReference type="PIRSF" id="PIRSF002849">
    <property type="entry name" value="AAA_ATPase_chaperone_MoxR_prd"/>
    <property type="match status" value="1"/>
</dbReference>
<evidence type="ECO:0000256" key="1">
    <source>
        <dbReference type="ARBA" id="ARBA00022741"/>
    </source>
</evidence>
<dbReference type="InterPro" id="IPR011703">
    <property type="entry name" value="ATPase_AAA-3"/>
</dbReference>
<dbReference type="Gene3D" id="1.10.8.80">
    <property type="entry name" value="Magnesium chelatase subunit I, C-Terminal domain"/>
    <property type="match status" value="1"/>
</dbReference>
<dbReference type="Proteomes" id="UP000216035">
    <property type="component" value="Unassembled WGS sequence"/>
</dbReference>
<dbReference type="Gene3D" id="3.40.50.300">
    <property type="entry name" value="P-loop containing nucleotide triphosphate hydrolases"/>
    <property type="match status" value="1"/>
</dbReference>
<comment type="caution">
    <text evidence="5">The sequence shown here is derived from an EMBL/GenBank/DDBJ whole genome shotgun (WGS) entry which is preliminary data.</text>
</comment>
<dbReference type="InterPro" id="IPR003593">
    <property type="entry name" value="AAA+_ATPase"/>
</dbReference>
<feature type="domain" description="AAA+ ATPase" evidence="4">
    <location>
        <begin position="55"/>
        <end position="207"/>
    </location>
</feature>
<dbReference type="InterPro" id="IPR050764">
    <property type="entry name" value="CbbQ/NirQ/NorQ/GpvN"/>
</dbReference>
<dbReference type="InterPro" id="IPR027417">
    <property type="entry name" value="P-loop_NTPase"/>
</dbReference>
<dbReference type="FunFam" id="3.40.50.300:FF:000640">
    <property type="entry name" value="MoxR family ATPase"/>
    <property type="match status" value="1"/>
</dbReference>
<dbReference type="SMART" id="SM00382">
    <property type="entry name" value="AAA"/>
    <property type="match status" value="1"/>
</dbReference>
<sequence length="334" mass="37255">MENTPMPEETHLPQFEQKIDLQELRTAVDAIRDNIAQVIVGQEDVIDYLIAAILANGHVLLEGVPGVAKTLTAKLVAKSLDIQFNRIQFTPDLMPSDILGTSTFNMKTSEFQFRKGPIFSQLVLIDEINRAPAKTQAALFEVMEERQISIDGEQFTMDAPFLVLATQNPIEQEGTYRLPEAQLDRFLFKINIEHPELDHEIEILTRENNQDGTDKTAAIGSVIKGIDIQTLQQTVRKILVENDLLKYIAQVVCQTREHPFIFLGASPRASIAILNAAKAFAAIAGRDFVIPDDVKAAAVPVLIHRIVVSPEREMEGVTAKEIITQIIENTEIPR</sequence>
<evidence type="ECO:0000313" key="6">
    <source>
        <dbReference type="Proteomes" id="UP000216035"/>
    </source>
</evidence>
<evidence type="ECO:0000256" key="2">
    <source>
        <dbReference type="ARBA" id="ARBA00022840"/>
    </source>
</evidence>
<dbReference type="GO" id="GO:0016887">
    <property type="term" value="F:ATP hydrolysis activity"/>
    <property type="evidence" value="ECO:0007669"/>
    <property type="project" value="InterPro"/>
</dbReference>
<reference evidence="5 6" key="1">
    <citation type="submission" date="2017-07" db="EMBL/GenBank/DDBJ databases">
        <title>Flavobacterium cyanobacteriorum sp. nov., isolated from cyanobacterial aggregates in a eutrophic lake.</title>
        <authorList>
            <person name="Cai H."/>
        </authorList>
    </citation>
    <scope>NUCLEOTIDE SEQUENCE [LARGE SCALE GENOMIC DNA]</scope>
    <source>
        <strain evidence="5 6">TH167</strain>
    </source>
</reference>
<name>A0A255ZWL7_9FLAO</name>
<protein>
    <submittedName>
        <fullName evidence="5">Magnesium chelatase</fullName>
    </submittedName>
</protein>
<accession>A0A255ZWL7</accession>
<dbReference type="RefSeq" id="WP_094485761.1">
    <property type="nucleotide sequence ID" value="NZ_NOXX01000176.1"/>
</dbReference>
<dbReference type="GO" id="GO:0005524">
    <property type="term" value="F:ATP binding"/>
    <property type="evidence" value="ECO:0007669"/>
    <property type="project" value="UniProtKB-KW"/>
</dbReference>
<keyword evidence="2" id="KW-0067">ATP-binding</keyword>
<dbReference type="PANTHER" id="PTHR42759:SF1">
    <property type="entry name" value="MAGNESIUM-CHELATASE SUBUNIT CHLD"/>
    <property type="match status" value="1"/>
</dbReference>
<dbReference type="Pfam" id="PF07726">
    <property type="entry name" value="AAA_3"/>
    <property type="match status" value="1"/>
</dbReference>
<dbReference type="SUPFAM" id="SSF52540">
    <property type="entry name" value="P-loop containing nucleoside triphosphate hydrolases"/>
    <property type="match status" value="1"/>
</dbReference>
<dbReference type="EMBL" id="NOXX01000176">
    <property type="protein sequence ID" value="OYQ45927.1"/>
    <property type="molecule type" value="Genomic_DNA"/>
</dbReference>
<evidence type="ECO:0000259" key="4">
    <source>
        <dbReference type="SMART" id="SM00382"/>
    </source>
</evidence>
<proteinExistence type="inferred from homology"/>
<organism evidence="5 6">
    <name type="scientific">Flavobacterium aurantiibacter</name>
    <dbReference type="NCBI Taxonomy" id="2023067"/>
    <lineage>
        <taxon>Bacteria</taxon>
        <taxon>Pseudomonadati</taxon>
        <taxon>Bacteroidota</taxon>
        <taxon>Flavobacteriia</taxon>
        <taxon>Flavobacteriales</taxon>
        <taxon>Flavobacteriaceae</taxon>
        <taxon>Flavobacterium</taxon>
    </lineage>
</organism>
<dbReference type="AlphaFoldDB" id="A0A255ZWL7"/>
<dbReference type="CDD" id="cd00009">
    <property type="entry name" value="AAA"/>
    <property type="match status" value="1"/>
</dbReference>
<keyword evidence="1" id="KW-0547">Nucleotide-binding</keyword>